<protein>
    <submittedName>
        <fullName evidence="8">Replication gene A protein from bacteriophage origin</fullName>
    </submittedName>
</protein>
<proteinExistence type="inferred from homology"/>
<evidence type="ECO:0000313" key="8">
    <source>
        <dbReference type="EMBL" id="STI48179.1"/>
    </source>
</evidence>
<keyword evidence="6" id="KW-0378">Hydrolase</keyword>
<dbReference type="GO" id="GO:0016787">
    <property type="term" value="F:hydrolase activity"/>
    <property type="evidence" value="ECO:0007669"/>
    <property type="project" value="UniProtKB-KW"/>
</dbReference>
<gene>
    <name evidence="8" type="primary">A_1</name>
    <name evidence="8" type="ORF">NCTC11112_07418</name>
</gene>
<dbReference type="Proteomes" id="UP000254817">
    <property type="component" value="Unassembled WGS sequence"/>
</dbReference>
<comment type="function">
    <text evidence="1">Possible endonuclease which induces a single-strand cut and initiates DNA replication.</text>
</comment>
<evidence type="ECO:0000256" key="4">
    <source>
        <dbReference type="ARBA" id="ARBA00022722"/>
    </source>
</evidence>
<evidence type="ECO:0000256" key="5">
    <source>
        <dbReference type="ARBA" id="ARBA00022759"/>
    </source>
</evidence>
<keyword evidence="3" id="KW-0235">DNA replication</keyword>
<accession>A0A376SB09</accession>
<reference evidence="8 9" key="1">
    <citation type="submission" date="2018-06" db="EMBL/GenBank/DDBJ databases">
        <authorList>
            <consortium name="Pathogen Informatics"/>
            <person name="Doyle S."/>
        </authorList>
    </citation>
    <scope>NUCLEOTIDE SEQUENCE [LARGE SCALE GENOMIC DNA]</scope>
    <source>
        <strain evidence="8 9">NCTC11112</strain>
    </source>
</reference>
<name>A0A376SB09_ECOLX</name>
<evidence type="ECO:0000256" key="1">
    <source>
        <dbReference type="ARBA" id="ARBA00003293"/>
    </source>
</evidence>
<comment type="similarity">
    <text evidence="2">Belongs to the phage GPA family.</text>
</comment>
<dbReference type="AlphaFoldDB" id="A0A376SB09"/>
<evidence type="ECO:0000313" key="9">
    <source>
        <dbReference type="Proteomes" id="UP000254817"/>
    </source>
</evidence>
<evidence type="ECO:0000256" key="2">
    <source>
        <dbReference type="ARBA" id="ARBA00009260"/>
    </source>
</evidence>
<sequence>MTDWREQKRRTREFLKGLDLEDEDGNRISLIEKYDGSVANPAIRRCELMTRIRGFENICNELGFVGEFYTLTAPSKYHATTKAGYRNSKWSGASPADTQNYLTGIWARIRAKLHREDVRIFGIRVAEPHHDGTPHWHMLMFMLPEDVEYVRSIVRKYAWKEDRHELKSHKAKKARFHAEAIDPEKGSATGYVAKYISKNIDGYALDGETDDESGELLKETAPAVSAWAARWHIRQFQFIGGAPVTVYRELRRLADTETAHGLSVEFCRRP</sequence>
<dbReference type="GO" id="GO:0006260">
    <property type="term" value="P:DNA replication"/>
    <property type="evidence" value="ECO:0007669"/>
    <property type="project" value="UniProtKB-KW"/>
</dbReference>
<dbReference type="Pfam" id="PF05840">
    <property type="entry name" value="Phage_GPA"/>
    <property type="match status" value="1"/>
</dbReference>
<evidence type="ECO:0000256" key="3">
    <source>
        <dbReference type="ARBA" id="ARBA00022705"/>
    </source>
</evidence>
<dbReference type="InterPro" id="IPR008766">
    <property type="entry name" value="Replication_gene_A-like"/>
</dbReference>
<dbReference type="EMBL" id="UGAW01000002">
    <property type="protein sequence ID" value="STI48179.1"/>
    <property type="molecule type" value="Genomic_DNA"/>
</dbReference>
<feature type="domain" description="Replication gene A protein-like" evidence="7">
    <location>
        <begin position="2"/>
        <end position="203"/>
    </location>
</feature>
<evidence type="ECO:0000259" key="7">
    <source>
        <dbReference type="Pfam" id="PF05840"/>
    </source>
</evidence>
<keyword evidence="4" id="KW-0540">Nuclease</keyword>
<evidence type="ECO:0000256" key="6">
    <source>
        <dbReference type="ARBA" id="ARBA00022801"/>
    </source>
</evidence>
<organism evidence="8 9">
    <name type="scientific">Escherichia coli</name>
    <dbReference type="NCBI Taxonomy" id="562"/>
    <lineage>
        <taxon>Bacteria</taxon>
        <taxon>Pseudomonadati</taxon>
        <taxon>Pseudomonadota</taxon>
        <taxon>Gammaproteobacteria</taxon>
        <taxon>Enterobacterales</taxon>
        <taxon>Enterobacteriaceae</taxon>
        <taxon>Escherichia</taxon>
    </lineage>
</organism>
<dbReference type="GO" id="GO:0004519">
    <property type="term" value="F:endonuclease activity"/>
    <property type="evidence" value="ECO:0007669"/>
    <property type="project" value="UniProtKB-KW"/>
</dbReference>
<keyword evidence="5" id="KW-0255">Endonuclease</keyword>